<dbReference type="InterPro" id="IPR044147">
    <property type="entry name" value="UdgB-like"/>
</dbReference>
<sequence length="214" mass="23151">MPRYPAEPKVGCTRCPRLVAFRRKNAQAYPTYFNGAAPSFGPETASALIVGMAPGLHGANKTGRVFTGDASGEMLYSCLAEAGLTSGVFENDPKDGFDLAGIMITNAVRCVPPENKPTAAEVAKCRPFLETRIRALPNLKALFALGKIAHDATLRTLGLRLADYPFAHQAVHTLPNGLVLVDSYHCSRYNVNTKRLTREMFLGALDELKKAADL</sequence>
<comment type="similarity">
    <text evidence="8">Belongs to the uracil-DNA glycosylase (UDG) superfamily. Type 5 (UDGb) family.</text>
</comment>
<evidence type="ECO:0000256" key="2">
    <source>
        <dbReference type="ARBA" id="ARBA00022723"/>
    </source>
</evidence>
<dbReference type="SMART" id="SM00986">
    <property type="entry name" value="UDG"/>
    <property type="match status" value="1"/>
</dbReference>
<dbReference type="STRING" id="637679.GCA_001550055_03237"/>
<evidence type="ECO:0000256" key="6">
    <source>
        <dbReference type="ARBA" id="ARBA00023014"/>
    </source>
</evidence>
<dbReference type="AlphaFoldDB" id="A0A1G7C6Y9"/>
<keyword evidence="4" id="KW-0378">Hydrolase</keyword>
<evidence type="ECO:0000256" key="4">
    <source>
        <dbReference type="ARBA" id="ARBA00022801"/>
    </source>
</evidence>
<accession>A0A1G7C6Y9</accession>
<dbReference type="GO" id="GO:0004844">
    <property type="term" value="F:uracil DNA N-glycosylase activity"/>
    <property type="evidence" value="ECO:0007669"/>
    <property type="project" value="InterPro"/>
</dbReference>
<dbReference type="InterPro" id="IPR036895">
    <property type="entry name" value="Uracil-DNA_glycosylase-like_sf"/>
</dbReference>
<evidence type="ECO:0000259" key="10">
    <source>
        <dbReference type="SMART" id="SM00986"/>
    </source>
</evidence>
<dbReference type="SUPFAM" id="SSF52141">
    <property type="entry name" value="Uracil-DNA glycosylase-like"/>
    <property type="match status" value="1"/>
</dbReference>
<organism evidence="11 12">
    <name type="scientific">Kordiimonas lacus</name>
    <dbReference type="NCBI Taxonomy" id="637679"/>
    <lineage>
        <taxon>Bacteria</taxon>
        <taxon>Pseudomonadati</taxon>
        <taxon>Pseudomonadota</taxon>
        <taxon>Alphaproteobacteria</taxon>
        <taxon>Kordiimonadales</taxon>
        <taxon>Kordiimonadaceae</taxon>
        <taxon>Kordiimonas</taxon>
    </lineage>
</organism>
<dbReference type="Proteomes" id="UP000183685">
    <property type="component" value="Unassembled WGS sequence"/>
</dbReference>
<keyword evidence="12" id="KW-1185">Reference proteome</keyword>
<keyword evidence="5" id="KW-0408">Iron</keyword>
<dbReference type="CDD" id="cd10031">
    <property type="entry name" value="UDG-F5_TTUDGB_like"/>
    <property type="match status" value="1"/>
</dbReference>
<dbReference type="GO" id="GO:0033958">
    <property type="term" value="F:DNA-deoxyinosine glycosylase activity"/>
    <property type="evidence" value="ECO:0007669"/>
    <property type="project" value="InterPro"/>
</dbReference>
<gene>
    <name evidence="11" type="ORF">SAMN04488071_2684</name>
</gene>
<dbReference type="PANTHER" id="PTHR33693:SF3">
    <property type="entry name" value="TYPE-5 URACIL-DNA GLYCOSYLASE"/>
    <property type="match status" value="1"/>
</dbReference>
<evidence type="ECO:0000313" key="11">
    <source>
        <dbReference type="EMBL" id="SDE35142.1"/>
    </source>
</evidence>
<evidence type="ECO:0000313" key="12">
    <source>
        <dbReference type="Proteomes" id="UP000183685"/>
    </source>
</evidence>
<dbReference type="EMBL" id="FNAK01000006">
    <property type="protein sequence ID" value="SDE35142.1"/>
    <property type="molecule type" value="Genomic_DNA"/>
</dbReference>
<keyword evidence="2" id="KW-0479">Metal-binding</keyword>
<dbReference type="GO" id="GO:0006284">
    <property type="term" value="P:base-excision repair"/>
    <property type="evidence" value="ECO:0007669"/>
    <property type="project" value="InterPro"/>
</dbReference>
<evidence type="ECO:0000256" key="3">
    <source>
        <dbReference type="ARBA" id="ARBA00022763"/>
    </source>
</evidence>
<dbReference type="PANTHER" id="PTHR33693">
    <property type="entry name" value="TYPE-5 URACIL-DNA GLYCOSYLASE"/>
    <property type="match status" value="1"/>
</dbReference>
<evidence type="ECO:0000256" key="8">
    <source>
        <dbReference type="ARBA" id="ARBA00023779"/>
    </source>
</evidence>
<dbReference type="GO" id="GO:0051539">
    <property type="term" value="F:4 iron, 4 sulfur cluster binding"/>
    <property type="evidence" value="ECO:0007669"/>
    <property type="project" value="UniProtKB-KW"/>
</dbReference>
<keyword evidence="6" id="KW-0411">Iron-sulfur</keyword>
<dbReference type="Pfam" id="PF03167">
    <property type="entry name" value="UDG"/>
    <property type="match status" value="1"/>
</dbReference>
<proteinExistence type="inferred from homology"/>
<keyword evidence="7" id="KW-0234">DNA repair</keyword>
<dbReference type="InterPro" id="IPR005122">
    <property type="entry name" value="Uracil-DNA_glycosylase-like"/>
</dbReference>
<evidence type="ECO:0000256" key="7">
    <source>
        <dbReference type="ARBA" id="ARBA00023204"/>
    </source>
</evidence>
<reference evidence="11 12" key="1">
    <citation type="submission" date="2016-10" db="EMBL/GenBank/DDBJ databases">
        <authorList>
            <person name="de Groot N.N."/>
        </authorList>
    </citation>
    <scope>NUCLEOTIDE SEQUENCE [LARGE SCALE GENOMIC DNA]</scope>
    <source>
        <strain evidence="11 12">CGMCC 1.9109</strain>
    </source>
</reference>
<keyword evidence="1" id="KW-0004">4Fe-4S</keyword>
<protein>
    <recommendedName>
        <fullName evidence="9">Type-5 uracil-DNA glycosylase</fullName>
    </recommendedName>
</protein>
<dbReference type="Gene3D" id="3.40.470.10">
    <property type="entry name" value="Uracil-DNA glycosylase-like domain"/>
    <property type="match status" value="1"/>
</dbReference>
<name>A0A1G7C6Y9_9PROT</name>
<dbReference type="InterPro" id="IPR051536">
    <property type="entry name" value="UDG_Type-4/5"/>
</dbReference>
<feature type="domain" description="Uracil-DNA glycosylase-like" evidence="10">
    <location>
        <begin position="38"/>
        <end position="205"/>
    </location>
</feature>
<evidence type="ECO:0000256" key="9">
    <source>
        <dbReference type="ARBA" id="ARBA00023887"/>
    </source>
</evidence>
<dbReference type="GO" id="GO:0046872">
    <property type="term" value="F:metal ion binding"/>
    <property type="evidence" value="ECO:0007669"/>
    <property type="project" value="UniProtKB-KW"/>
</dbReference>
<evidence type="ECO:0000256" key="1">
    <source>
        <dbReference type="ARBA" id="ARBA00022485"/>
    </source>
</evidence>
<evidence type="ECO:0000256" key="5">
    <source>
        <dbReference type="ARBA" id="ARBA00023004"/>
    </source>
</evidence>
<keyword evidence="3" id="KW-0227">DNA damage</keyword>
<dbReference type="OrthoDB" id="9787663at2"/>
<dbReference type="SMART" id="SM00987">
    <property type="entry name" value="UreE_C"/>
    <property type="match status" value="1"/>
</dbReference>
<dbReference type="RefSeq" id="WP_068306976.1">
    <property type="nucleotide sequence ID" value="NZ_FNAK01000006.1"/>
</dbReference>